<sequence>MGGGRYTSSVIQRREPSSPLPGSLGSSHEPGDAPTPAVPSPGTGLPEPLKAGIERLSSVAMHDVSVHYRSSRPAALRALAYTRGLDIYLGPGQERHLPHEAWHVVQQKRGEVEPERFVGRTGLNASPALEADAERMGTRAQRLPAGVSAQQPIPQNLHQAACSPGVVQAFGNAQFDAFKALLQTEPDNTSSAELAERSSEKFGQLAYIVNAILSYSEVEKIPDVVKAITEGLSPGDVARVALVFGINAPESAQGDLDKAIAQARQLIAGTPFAIAIVRSTFSGNFPYGDMRNQVLHSDETRDLTRYFTSQGYHPYVSIQDFDTGSRAAGTDEGRHIFHVLDETLSGIGSGAQQMDDDTEPMPPDRPLMIAGGYRPQPQEKLVKDVMARVSESDKGAIGKKIEDQALAGFSETIAKDMRFRDMYARLDPLLPYAPEPNLFIDATAAARPSPVSGEPLEFGDNGAEYTLLAKRLAQYAADELEQYYGGVLSRMIEEIQTAQGRPLTNEEAEDVRADALAQLLVDAQNNRHPQRNVSFLTDFQNLTVGTDLSRLAHDALRGKASQDHTGLTNVIINRTFNERSDKSGTKLATIRDRFPKATKAEQEEYGRRFIHGSGYEAFEMESQNYFKKHNTMLGGLKRQRLSQALSIPFSGAGSFSGSYFGVDPAQKTFFTHQVAIQGARIGPEQLHESVLAEARRIHADEAFMIGYADGTDDNCLLISVFKAAGLQLNASEAQQLRTQLVEERLCAPVGYLDLNNPALAARLLELLRQRTGESFTLYSVHEVPASQGSTAYGVTPVAGDEGNLRKIYVFFAGVHFSPAFPRSPDMRNK</sequence>
<dbReference type="InterPro" id="IPR025295">
    <property type="entry name" value="eCIS_core_dom"/>
</dbReference>
<reference evidence="3 4" key="1">
    <citation type="submission" date="2018-10" db="EMBL/GenBank/DDBJ databases">
        <title>Paraburkholderia sp. 7MK8-2, isolated from soil.</title>
        <authorList>
            <person name="Gao Z.-H."/>
            <person name="Qiu L.-H."/>
        </authorList>
    </citation>
    <scope>NUCLEOTIDE SEQUENCE [LARGE SCALE GENOMIC DNA]</scope>
    <source>
        <strain evidence="3 4">7MK8-2</strain>
    </source>
</reference>
<dbReference type="Pfam" id="PF13699">
    <property type="entry name" value="eCIS_core"/>
    <property type="match status" value="1"/>
</dbReference>
<dbReference type="EMBL" id="RBZV01000006">
    <property type="protein sequence ID" value="RKP46843.1"/>
    <property type="molecule type" value="Genomic_DNA"/>
</dbReference>
<gene>
    <name evidence="3" type="ORF">D7S89_15895</name>
</gene>
<evidence type="ECO:0000313" key="4">
    <source>
        <dbReference type="Proteomes" id="UP000280434"/>
    </source>
</evidence>
<proteinExistence type="predicted"/>
<feature type="region of interest" description="Disordered" evidence="1">
    <location>
        <begin position="1"/>
        <end position="49"/>
    </location>
</feature>
<protein>
    <submittedName>
        <fullName evidence="3">DUF4157 domain-containing protein</fullName>
    </submittedName>
</protein>
<organism evidence="3 4">
    <name type="scientific">Trinickia fusca</name>
    <dbReference type="NCBI Taxonomy" id="2419777"/>
    <lineage>
        <taxon>Bacteria</taxon>
        <taxon>Pseudomonadati</taxon>
        <taxon>Pseudomonadota</taxon>
        <taxon>Betaproteobacteria</taxon>
        <taxon>Burkholderiales</taxon>
        <taxon>Burkholderiaceae</taxon>
        <taxon>Trinickia</taxon>
    </lineage>
</organism>
<accession>A0A494XH19</accession>
<feature type="compositionally biased region" description="Polar residues" evidence="1">
    <location>
        <begin position="1"/>
        <end position="11"/>
    </location>
</feature>
<name>A0A494XH19_9BURK</name>
<evidence type="ECO:0000313" key="3">
    <source>
        <dbReference type="EMBL" id="RKP46843.1"/>
    </source>
</evidence>
<comment type="caution">
    <text evidence="3">The sequence shown here is derived from an EMBL/GenBank/DDBJ whole genome shotgun (WGS) entry which is preliminary data.</text>
</comment>
<dbReference type="AlphaFoldDB" id="A0A494XH19"/>
<dbReference type="Proteomes" id="UP000280434">
    <property type="component" value="Unassembled WGS sequence"/>
</dbReference>
<evidence type="ECO:0000259" key="2">
    <source>
        <dbReference type="Pfam" id="PF13699"/>
    </source>
</evidence>
<feature type="domain" description="eCIS core" evidence="2">
    <location>
        <begin position="45"/>
        <end position="110"/>
    </location>
</feature>
<keyword evidence="4" id="KW-1185">Reference proteome</keyword>
<evidence type="ECO:0000256" key="1">
    <source>
        <dbReference type="SAM" id="MobiDB-lite"/>
    </source>
</evidence>
<dbReference type="OrthoDB" id="292792at2"/>